<dbReference type="EMBL" id="JAMDGZ010000068">
    <property type="protein sequence ID" value="MDD1016950.1"/>
    <property type="molecule type" value="Genomic_DNA"/>
</dbReference>
<name>A0ABT5PF46_9PSED</name>
<gene>
    <name evidence="1" type="ORF">M5G17_25110</name>
</gene>
<evidence type="ECO:0000313" key="1">
    <source>
        <dbReference type="EMBL" id="MDD1016950.1"/>
    </source>
</evidence>
<protein>
    <recommendedName>
        <fullName evidence="3">HTH-like domain-containing protein</fullName>
    </recommendedName>
</protein>
<comment type="caution">
    <text evidence="1">The sequence shown here is derived from an EMBL/GenBank/DDBJ whole genome shotgun (WGS) entry which is preliminary data.</text>
</comment>
<dbReference type="RefSeq" id="WP_273895567.1">
    <property type="nucleotide sequence ID" value="NZ_JAMDGP010000062.1"/>
</dbReference>
<evidence type="ECO:0008006" key="3">
    <source>
        <dbReference type="Google" id="ProtNLM"/>
    </source>
</evidence>
<proteinExistence type="predicted"/>
<accession>A0ABT5PF46</accession>
<evidence type="ECO:0000313" key="2">
    <source>
        <dbReference type="Proteomes" id="UP001148184"/>
    </source>
</evidence>
<sequence>MNSKLNGHHEEILSLRIQSYTLGMIQRWLSEQRQVNVCISAISRSIRRSLNTQRQHSLSVSGSDFDRYRSDVDASLQRRTYRRHLNKYIGLIENYRYVKGFGAEQILIELRAKGVKTSLSSIVRMLQVINEQKNKEFRC</sequence>
<keyword evidence="2" id="KW-1185">Reference proteome</keyword>
<reference evidence="1 2" key="1">
    <citation type="submission" date="2022-05" db="EMBL/GenBank/DDBJ databases">
        <title>Novel Pseudomonas spp. Isolated from a Rainbow Trout Aquaculture Facility.</title>
        <authorList>
            <person name="Testerman T."/>
            <person name="Graf J."/>
        </authorList>
    </citation>
    <scope>NUCLEOTIDE SEQUENCE [LARGE SCALE GENOMIC DNA]</scope>
    <source>
        <strain evidence="1 2">ID1025</strain>
    </source>
</reference>
<dbReference type="Proteomes" id="UP001148184">
    <property type="component" value="Unassembled WGS sequence"/>
</dbReference>
<organism evidence="1 2">
    <name type="scientific">Pseudomonas rubra</name>
    <dbReference type="NCBI Taxonomy" id="2942627"/>
    <lineage>
        <taxon>Bacteria</taxon>
        <taxon>Pseudomonadati</taxon>
        <taxon>Pseudomonadota</taxon>
        <taxon>Gammaproteobacteria</taxon>
        <taxon>Pseudomonadales</taxon>
        <taxon>Pseudomonadaceae</taxon>
        <taxon>Pseudomonas</taxon>
    </lineage>
</organism>